<name>A0ACC3MYM8_9PEZI</name>
<evidence type="ECO:0000313" key="1">
    <source>
        <dbReference type="EMBL" id="KAK3706621.1"/>
    </source>
</evidence>
<keyword evidence="2" id="KW-1185">Reference proteome</keyword>
<accession>A0ACC3MYM8</accession>
<proteinExistence type="predicted"/>
<sequence length="593" mass="64968">MATTVLRQVNFQGSQSHTKSHMKTALREVAALEGGRVLNDRYTFEEYVKRRGQYLATHPIYTHRTGLFNIARTSAQEVFNTERENLSVQETRRREIDKDIAPLLPLPTTENTETITDHNDYPGSEWEPTMAIFDPLDAASALEFRGVTDSANNTKTTMPYEQTAAINTDNMASSSPLPSESLSPSMPELISTRTMSSSPLQDREDMSSRLYEGIRVPQPDSILLSEILELLGQPWSPPAQADRSSTPAHTLGEGTTSKARPEVSTSLYAHKDVSSLSKRGMNVKVKTRQGLNRALSAAPEGDTDTDVGETAAPPPKKLKGNDGTGTKAGTKIRTRRTVSPTSNINEESEVTAASTNFLPPPSKKSKANGGKATVSKIKRGTKRAASSPPAIEKHMEEGTISTSLANDSLPPQKIPRLKKMHGPKMPEGRSTLSNGDANDSQTMGQASQDAFSKHIEKIISGQILPRTHGEANDAAKERYARLVAQRNARIVSLTDGTSEISRTPDILPEFFKAEHFPEENGDDQVRCVCCVVEDDGKNMIACDKCGVWQHQDKCMGEAVPKDKKNGRYLCHVCAPWAHRKLIAELRRANPLCG</sequence>
<comment type="caution">
    <text evidence="1">The sequence shown here is derived from an EMBL/GenBank/DDBJ whole genome shotgun (WGS) entry which is preliminary data.</text>
</comment>
<dbReference type="Proteomes" id="UP001281147">
    <property type="component" value="Unassembled WGS sequence"/>
</dbReference>
<gene>
    <name evidence="1" type="ORF">LTR37_012630</name>
</gene>
<protein>
    <submittedName>
        <fullName evidence="1">Uncharacterized protein</fullName>
    </submittedName>
</protein>
<evidence type="ECO:0000313" key="2">
    <source>
        <dbReference type="Proteomes" id="UP001281147"/>
    </source>
</evidence>
<reference evidence="1" key="1">
    <citation type="submission" date="2023-07" db="EMBL/GenBank/DDBJ databases">
        <title>Black Yeasts Isolated from many extreme environments.</title>
        <authorList>
            <person name="Coleine C."/>
            <person name="Stajich J.E."/>
            <person name="Selbmann L."/>
        </authorList>
    </citation>
    <scope>NUCLEOTIDE SEQUENCE</scope>
    <source>
        <strain evidence="1">CCFEE 5714</strain>
    </source>
</reference>
<organism evidence="1 2">
    <name type="scientific">Vermiconidia calcicola</name>
    <dbReference type="NCBI Taxonomy" id="1690605"/>
    <lineage>
        <taxon>Eukaryota</taxon>
        <taxon>Fungi</taxon>
        <taxon>Dikarya</taxon>
        <taxon>Ascomycota</taxon>
        <taxon>Pezizomycotina</taxon>
        <taxon>Dothideomycetes</taxon>
        <taxon>Dothideomycetidae</taxon>
        <taxon>Mycosphaerellales</taxon>
        <taxon>Extremaceae</taxon>
        <taxon>Vermiconidia</taxon>
    </lineage>
</organism>
<dbReference type="EMBL" id="JAUTXU010000118">
    <property type="protein sequence ID" value="KAK3706621.1"/>
    <property type="molecule type" value="Genomic_DNA"/>
</dbReference>